<evidence type="ECO:0000313" key="1">
    <source>
        <dbReference type="EMBL" id="GIX83260.1"/>
    </source>
</evidence>
<protein>
    <submittedName>
        <fullName evidence="1">Uncharacterized protein</fullName>
    </submittedName>
</protein>
<dbReference type="AlphaFoldDB" id="A0AAV4NEQ7"/>
<sequence length="61" mass="7197">LIMSGIAKFPKDVMLYRLPPQDKAWLRWTSDLKRIEDLEFFKPPPEIKRKTLQPADLSCHS</sequence>
<organism evidence="1 2">
    <name type="scientific">Caerostris extrusa</name>
    <name type="common">Bark spider</name>
    <name type="synonym">Caerostris bankana</name>
    <dbReference type="NCBI Taxonomy" id="172846"/>
    <lineage>
        <taxon>Eukaryota</taxon>
        <taxon>Metazoa</taxon>
        <taxon>Ecdysozoa</taxon>
        <taxon>Arthropoda</taxon>
        <taxon>Chelicerata</taxon>
        <taxon>Arachnida</taxon>
        <taxon>Araneae</taxon>
        <taxon>Araneomorphae</taxon>
        <taxon>Entelegynae</taxon>
        <taxon>Araneoidea</taxon>
        <taxon>Araneidae</taxon>
        <taxon>Caerostris</taxon>
    </lineage>
</organism>
<proteinExistence type="predicted"/>
<accession>A0AAV4NEQ7</accession>
<reference evidence="1 2" key="1">
    <citation type="submission" date="2021-06" db="EMBL/GenBank/DDBJ databases">
        <title>Caerostris extrusa draft genome.</title>
        <authorList>
            <person name="Kono N."/>
            <person name="Arakawa K."/>
        </authorList>
    </citation>
    <scope>NUCLEOTIDE SEQUENCE [LARGE SCALE GENOMIC DNA]</scope>
</reference>
<comment type="caution">
    <text evidence="1">The sequence shown here is derived from an EMBL/GenBank/DDBJ whole genome shotgun (WGS) entry which is preliminary data.</text>
</comment>
<feature type="non-terminal residue" evidence="1">
    <location>
        <position position="1"/>
    </location>
</feature>
<dbReference type="EMBL" id="BPLR01003312">
    <property type="protein sequence ID" value="GIX83260.1"/>
    <property type="molecule type" value="Genomic_DNA"/>
</dbReference>
<name>A0AAV4NEQ7_CAEEX</name>
<evidence type="ECO:0000313" key="2">
    <source>
        <dbReference type="Proteomes" id="UP001054945"/>
    </source>
</evidence>
<gene>
    <name evidence="1" type="ORF">CEXT_92291</name>
</gene>
<dbReference type="Proteomes" id="UP001054945">
    <property type="component" value="Unassembled WGS sequence"/>
</dbReference>
<keyword evidence="2" id="KW-1185">Reference proteome</keyword>